<dbReference type="InterPro" id="IPR007296">
    <property type="entry name" value="DUF403"/>
</dbReference>
<dbReference type="RefSeq" id="WP_191143794.1">
    <property type="nucleotide sequence ID" value="NZ_JACXAF010000004.1"/>
</dbReference>
<dbReference type="PANTHER" id="PTHR34595:SF2">
    <property type="entry name" value="BLR2978 PROTEIN"/>
    <property type="match status" value="1"/>
</dbReference>
<dbReference type="Proteomes" id="UP000638014">
    <property type="component" value="Unassembled WGS sequence"/>
</dbReference>
<dbReference type="AlphaFoldDB" id="A0A8J6QIL6"/>
<reference evidence="3" key="1">
    <citation type="submission" date="2020-09" db="EMBL/GenBank/DDBJ databases">
        <title>A novel bacterium of genus Neiella, isolated from South China Sea.</title>
        <authorList>
            <person name="Huang H."/>
            <person name="Mo K."/>
            <person name="Hu Y."/>
        </authorList>
    </citation>
    <scope>NUCLEOTIDE SEQUENCE</scope>
    <source>
        <strain evidence="3">HB171785</strain>
    </source>
</reference>
<dbReference type="Gene3D" id="3.30.1490.270">
    <property type="match status" value="1"/>
</dbReference>
<dbReference type="Pfam" id="PF04168">
    <property type="entry name" value="Alpha-E"/>
    <property type="match status" value="1"/>
</dbReference>
<dbReference type="InterPro" id="IPR025841">
    <property type="entry name" value="CP_ATPgrasp_2"/>
</dbReference>
<name>A0A8J6QIL6_9GAMM</name>
<proteinExistence type="predicted"/>
<accession>A0A8J6QIL6</accession>
<evidence type="ECO:0000313" key="3">
    <source>
        <dbReference type="EMBL" id="MBD1388691.1"/>
    </source>
</evidence>
<feature type="domain" description="Circularly permuted ATP-grasp type 2" evidence="2">
    <location>
        <begin position="81"/>
        <end position="456"/>
    </location>
</feature>
<sequence length="845" mass="93854">MSDSFITPPTDPAATVEFDAKLGTVKPHWRYLLDGLANLGEAGLADRQFKAYRMLRDDGATYNIYDEEAAPYRTWQLDLVPSLIDSDSWQPIEAGLLERAELFNLIFKDIYGAKQLIKQGVIPPEVIFGHPGFIRACHGLALPGEHDLILHSADLSLSANGQCCVLADRTQAPSGAGYALENRTVMTRVLPSLFRDSHVHRLAGFFQRLRTKLTNLAPSQEQPCIVLMTPGAHNETYFEHAYLANYLGFHLVQSGDLVVRNGYVWMKSLSGLKRVDVIWRRVDDWYCDPVELKGDSQLGVASLLEVARAGRVAIVNPLGSGVLENAALLRFLPDIGRALLGRDLRLNTVPTYWCGDAKEQSYVLANLSNLVIKRTYQSNSESSVWGGNLTVNEQQELAAKIKANPIYYVGQPLVDAQQIPALTAAGLENRPSILRSFAVASDSSYTLMPGGLTRFASAPEASAGFRITSQSGSHSKDTWVLASEQERKSDVDQQLARSINQADLESLPSRVVENLFWMGRYAERAEASLRYLRTVFITINGDEELSLTCRRNLLAAVTLQTGTAPGFIDCDDSLLLDPEQELLNLVANGYITGSVRANLNAMLICADNSKELLSSDMLRVVNDIHDGVSELDAILSQNAVAGPEELLDPLVTTLLALSGLVQESMIRGVGWRFLEIGRRLERTIQTSQLIQGLVVPEMPEADQSVAIQSLLLSHEVLISYRRLYGARMGVQSSLDLLMLDMSNPRSLSFQLEKLQEHLQALPRQHDTRHELPAEQRAALDASMQIKMTTLTALSARENGRRQQLEKTLSRLNQLLDSVSNFMSDKYFDHREPSQQLVRSVWENRE</sequence>
<dbReference type="SUPFAM" id="SSF56059">
    <property type="entry name" value="Glutathione synthetase ATP-binding domain-like"/>
    <property type="match status" value="1"/>
</dbReference>
<evidence type="ECO:0000259" key="1">
    <source>
        <dbReference type="Pfam" id="PF04168"/>
    </source>
</evidence>
<keyword evidence="4" id="KW-1185">Reference proteome</keyword>
<dbReference type="Pfam" id="PF14403">
    <property type="entry name" value="CP_ATPgrasp_2"/>
    <property type="match status" value="1"/>
</dbReference>
<evidence type="ECO:0000313" key="4">
    <source>
        <dbReference type="Proteomes" id="UP000638014"/>
    </source>
</evidence>
<gene>
    <name evidence="3" type="ORF">IC617_04545</name>
</gene>
<dbReference type="EMBL" id="JACXAF010000004">
    <property type="protein sequence ID" value="MBD1388691.1"/>
    <property type="molecule type" value="Genomic_DNA"/>
</dbReference>
<dbReference type="Gene3D" id="3.40.50.11290">
    <property type="match status" value="1"/>
</dbReference>
<dbReference type="PANTHER" id="PTHR34595">
    <property type="entry name" value="BLR5612 PROTEIN"/>
    <property type="match status" value="1"/>
</dbReference>
<dbReference type="InterPro" id="IPR051680">
    <property type="entry name" value="ATP-dep_Glu-Cys_Ligase-2"/>
</dbReference>
<feature type="domain" description="DUF403" evidence="1">
    <location>
        <begin position="507"/>
        <end position="827"/>
    </location>
</feature>
<organism evidence="3 4">
    <name type="scientific">Neiella litorisoli</name>
    <dbReference type="NCBI Taxonomy" id="2771431"/>
    <lineage>
        <taxon>Bacteria</taxon>
        <taxon>Pseudomonadati</taxon>
        <taxon>Pseudomonadota</taxon>
        <taxon>Gammaproteobacteria</taxon>
        <taxon>Alteromonadales</taxon>
        <taxon>Echinimonadaceae</taxon>
        <taxon>Neiella</taxon>
    </lineage>
</organism>
<protein>
    <submittedName>
        <fullName evidence="3">Circularly permuted type 2 ATP-grasp protein</fullName>
    </submittedName>
</protein>
<evidence type="ECO:0000259" key="2">
    <source>
        <dbReference type="Pfam" id="PF14403"/>
    </source>
</evidence>
<comment type="caution">
    <text evidence="3">The sequence shown here is derived from an EMBL/GenBank/DDBJ whole genome shotgun (WGS) entry which is preliminary data.</text>
</comment>